<evidence type="ECO:0000256" key="2">
    <source>
        <dbReference type="ARBA" id="ARBA00023125"/>
    </source>
</evidence>
<dbReference type="Pfam" id="PF20240">
    <property type="entry name" value="DUF6597"/>
    <property type="match status" value="1"/>
</dbReference>
<keyword evidence="3" id="KW-0804">Transcription</keyword>
<feature type="domain" description="HTH araC/xylS-type" evidence="5">
    <location>
        <begin position="201"/>
        <end position="299"/>
    </location>
</feature>
<accession>A0A0A6VVX6</accession>
<keyword evidence="1" id="KW-0805">Transcription regulation</keyword>
<name>A0A0A6VVX6_KOCRO</name>
<dbReference type="PANTHER" id="PTHR46796">
    <property type="entry name" value="HTH-TYPE TRANSCRIPTIONAL ACTIVATOR RHAS-RELATED"/>
    <property type="match status" value="1"/>
</dbReference>
<proteinExistence type="predicted"/>
<evidence type="ECO:0000256" key="1">
    <source>
        <dbReference type="ARBA" id="ARBA00023015"/>
    </source>
</evidence>
<dbReference type="AlphaFoldDB" id="A0A0A6VVX6"/>
<feature type="region of interest" description="Disordered" evidence="4">
    <location>
        <begin position="130"/>
        <end position="152"/>
    </location>
</feature>
<dbReference type="Proteomes" id="UP000030466">
    <property type="component" value="Unassembled WGS sequence"/>
</dbReference>
<dbReference type="OrthoDB" id="2559672at2"/>
<dbReference type="PROSITE" id="PS00041">
    <property type="entry name" value="HTH_ARAC_FAMILY_1"/>
    <property type="match status" value="1"/>
</dbReference>
<evidence type="ECO:0000259" key="5">
    <source>
        <dbReference type="PROSITE" id="PS01124"/>
    </source>
</evidence>
<dbReference type="InterPro" id="IPR018062">
    <property type="entry name" value="HTH_AraC-typ_CS"/>
</dbReference>
<dbReference type="InterPro" id="IPR050204">
    <property type="entry name" value="AraC_XylS_family_regulators"/>
</dbReference>
<dbReference type="InterPro" id="IPR046532">
    <property type="entry name" value="DUF6597"/>
</dbReference>
<evidence type="ECO:0000313" key="7">
    <source>
        <dbReference type="Proteomes" id="UP000030466"/>
    </source>
</evidence>
<sequence length="306" mass="31637">MSEPPTTRGHLTPGPHATVVRLPAPDDVAHLVRQLWIPEWDLPAGERAEQLVLGYPASNVVVEPDGVALHGPTSRASTRGLTGRGWAVGALLRPAGVLLFTEHPADLLDGSAPVSAPGLRSAVAEAMAGVGPAGRRARPADPLGGTESGSAPGLRAAAAGAVAGADPAGRHLRAASLLADHVRTLAAGVPPAVARDGALANRMVDLLEAGTVARSPADLARQLHVSERSLQRLAARFVGMPPQLLLRRRRLQEAAERMRADPAADLGALAAELGFADQSHLTREFRSVLGATPRGYGRARSGREGG</sequence>
<dbReference type="GO" id="GO:0003700">
    <property type="term" value="F:DNA-binding transcription factor activity"/>
    <property type="evidence" value="ECO:0007669"/>
    <property type="project" value="InterPro"/>
</dbReference>
<comment type="caution">
    <text evidence="6">The sequence shown here is derived from an EMBL/GenBank/DDBJ whole genome shotgun (WGS) entry which is preliminary data.</text>
</comment>
<gene>
    <name evidence="6" type="ORF">GY22_04330</name>
</gene>
<reference evidence="6 7" key="1">
    <citation type="journal article" date="2003" name="Int. J. Syst. Evol. Microbiol.">
        <title>Kocuria polaris sp. nov., an orange-pigmented psychrophilic bacterium isolated from an Antarctic cyanobacterial mat sample.</title>
        <authorList>
            <person name="Reddy G.S."/>
            <person name="Prakash J.S."/>
            <person name="Prabahar V."/>
            <person name="Matsumoto G.I."/>
            <person name="Stackebrandt E."/>
            <person name="Shivaji S."/>
        </authorList>
    </citation>
    <scope>NUCLEOTIDE SEQUENCE [LARGE SCALE GENOMIC DNA]</scope>
    <source>
        <strain evidence="6 7">CMS 76or</strain>
    </source>
</reference>
<evidence type="ECO:0000313" key="6">
    <source>
        <dbReference type="EMBL" id="KHD98298.1"/>
    </source>
</evidence>
<dbReference type="InterPro" id="IPR018060">
    <property type="entry name" value="HTH_AraC"/>
</dbReference>
<evidence type="ECO:0000256" key="4">
    <source>
        <dbReference type="SAM" id="MobiDB-lite"/>
    </source>
</evidence>
<organism evidence="6 7">
    <name type="scientific">Kocuria rosea subsp. polaris</name>
    <dbReference type="NCBI Taxonomy" id="136273"/>
    <lineage>
        <taxon>Bacteria</taxon>
        <taxon>Bacillati</taxon>
        <taxon>Actinomycetota</taxon>
        <taxon>Actinomycetes</taxon>
        <taxon>Micrococcales</taxon>
        <taxon>Micrococcaceae</taxon>
        <taxon>Kocuria</taxon>
    </lineage>
</organism>
<dbReference type="SUPFAM" id="SSF46689">
    <property type="entry name" value="Homeodomain-like"/>
    <property type="match status" value="1"/>
</dbReference>
<protein>
    <recommendedName>
        <fullName evidence="5">HTH araC/xylS-type domain-containing protein</fullName>
    </recommendedName>
</protein>
<keyword evidence="2" id="KW-0238">DNA-binding</keyword>
<dbReference type="Pfam" id="PF12833">
    <property type="entry name" value="HTH_18"/>
    <property type="match status" value="1"/>
</dbReference>
<keyword evidence="7" id="KW-1185">Reference proteome</keyword>
<evidence type="ECO:0000256" key="3">
    <source>
        <dbReference type="ARBA" id="ARBA00023163"/>
    </source>
</evidence>
<dbReference type="EMBL" id="JSUH01000003">
    <property type="protein sequence ID" value="KHD98298.1"/>
    <property type="molecule type" value="Genomic_DNA"/>
</dbReference>
<dbReference type="GO" id="GO:0043565">
    <property type="term" value="F:sequence-specific DNA binding"/>
    <property type="evidence" value="ECO:0007669"/>
    <property type="project" value="InterPro"/>
</dbReference>
<dbReference type="InterPro" id="IPR009057">
    <property type="entry name" value="Homeodomain-like_sf"/>
</dbReference>
<dbReference type="RefSeq" id="WP_035924253.1">
    <property type="nucleotide sequence ID" value="NZ_JSUH01000003.1"/>
</dbReference>
<dbReference type="Gene3D" id="1.10.10.60">
    <property type="entry name" value="Homeodomain-like"/>
    <property type="match status" value="1"/>
</dbReference>
<dbReference type="PROSITE" id="PS01124">
    <property type="entry name" value="HTH_ARAC_FAMILY_2"/>
    <property type="match status" value="1"/>
</dbReference>
<dbReference type="SMART" id="SM00342">
    <property type="entry name" value="HTH_ARAC"/>
    <property type="match status" value="1"/>
</dbReference>